<dbReference type="GO" id="GO:0031146">
    <property type="term" value="P:SCF-dependent proteasomal ubiquitin-dependent protein catabolic process"/>
    <property type="evidence" value="ECO:0007669"/>
    <property type="project" value="TreeGrafter"/>
</dbReference>
<evidence type="ECO:0000259" key="2">
    <source>
        <dbReference type="PROSITE" id="PS50181"/>
    </source>
</evidence>
<organism evidence="3 6">
    <name type="scientific">Agrilus planipennis</name>
    <name type="common">Emerald ash borer</name>
    <name type="synonym">Agrilus marcopoli</name>
    <dbReference type="NCBI Taxonomy" id="224129"/>
    <lineage>
        <taxon>Eukaryota</taxon>
        <taxon>Metazoa</taxon>
        <taxon>Ecdysozoa</taxon>
        <taxon>Arthropoda</taxon>
        <taxon>Hexapoda</taxon>
        <taxon>Insecta</taxon>
        <taxon>Pterygota</taxon>
        <taxon>Neoptera</taxon>
        <taxon>Endopterygota</taxon>
        <taxon>Coleoptera</taxon>
        <taxon>Polyphaga</taxon>
        <taxon>Elateriformia</taxon>
        <taxon>Buprestoidea</taxon>
        <taxon>Buprestidae</taxon>
        <taxon>Agrilinae</taxon>
        <taxon>Agrilus</taxon>
    </lineage>
</organism>
<dbReference type="STRING" id="224129.A0A1W4XS72"/>
<name>A0A1W4XS72_AGRPL</name>
<reference evidence="4 5" key="1">
    <citation type="submission" date="2025-04" db="UniProtKB">
        <authorList>
            <consortium name="RefSeq"/>
        </authorList>
    </citation>
    <scope>IDENTIFICATION</scope>
    <source>
        <tissue evidence="4 5">Entire body</tissue>
    </source>
</reference>
<keyword evidence="1" id="KW-0833">Ubl conjugation pathway</keyword>
<dbReference type="Pfam" id="PF12937">
    <property type="entry name" value="F-box-like"/>
    <property type="match status" value="1"/>
</dbReference>
<dbReference type="InterPro" id="IPR006553">
    <property type="entry name" value="Leu-rich_rpt_Cys-con_subtyp"/>
</dbReference>
<dbReference type="RefSeq" id="XP_018335642.1">
    <property type="nucleotide sequence ID" value="XM_018480140.1"/>
</dbReference>
<dbReference type="InterPro" id="IPR036047">
    <property type="entry name" value="F-box-like_dom_sf"/>
</dbReference>
<dbReference type="OrthoDB" id="2095648at2759"/>
<dbReference type="AlphaFoldDB" id="A0A1W4XS72"/>
<dbReference type="CTD" id="6502"/>
<dbReference type="InterPro" id="IPR032675">
    <property type="entry name" value="LRR_dom_sf"/>
</dbReference>
<proteinExistence type="predicted"/>
<dbReference type="PANTHER" id="PTHR13318">
    <property type="entry name" value="PARTNER OF PAIRED, ISOFORM B-RELATED"/>
    <property type="match status" value="1"/>
</dbReference>
<dbReference type="PROSITE" id="PS50181">
    <property type="entry name" value="FBOX"/>
    <property type="match status" value="1"/>
</dbReference>
<dbReference type="GO" id="GO:0019005">
    <property type="term" value="C:SCF ubiquitin ligase complex"/>
    <property type="evidence" value="ECO:0007669"/>
    <property type="project" value="TreeGrafter"/>
</dbReference>
<dbReference type="RefSeq" id="XP_018335639.1">
    <property type="nucleotide sequence ID" value="XM_018480137.2"/>
</dbReference>
<keyword evidence="4 5" id="KW-0418">Kinase</keyword>
<dbReference type="Proteomes" id="UP000192223">
    <property type="component" value="Unplaced"/>
</dbReference>
<dbReference type="SUPFAM" id="SSF81383">
    <property type="entry name" value="F-box domain"/>
    <property type="match status" value="1"/>
</dbReference>
<dbReference type="SUPFAM" id="SSF52047">
    <property type="entry name" value="RNI-like"/>
    <property type="match status" value="1"/>
</dbReference>
<dbReference type="SMART" id="SM00256">
    <property type="entry name" value="FBOX"/>
    <property type="match status" value="1"/>
</dbReference>
<keyword evidence="3" id="KW-1185">Reference proteome</keyword>
<evidence type="ECO:0000313" key="4">
    <source>
        <dbReference type="RefSeq" id="XP_018335639.1"/>
    </source>
</evidence>
<dbReference type="RefSeq" id="XP_018335641.1">
    <property type="nucleotide sequence ID" value="XM_018480139.1"/>
</dbReference>
<dbReference type="PANTHER" id="PTHR13318:SF190">
    <property type="entry name" value="PARTNER OF PAIRED, ISOFORM B"/>
    <property type="match status" value="1"/>
</dbReference>
<evidence type="ECO:0000313" key="3">
    <source>
        <dbReference type="Proteomes" id="UP000192223"/>
    </source>
</evidence>
<gene>
    <name evidence="4 5 6" type="primary">LOC108744397</name>
</gene>
<dbReference type="InterPro" id="IPR001810">
    <property type="entry name" value="F-box_dom"/>
</dbReference>
<protein>
    <submittedName>
        <fullName evidence="4 5">S-phase kinase-associated protein 2</fullName>
    </submittedName>
</protein>
<dbReference type="KEGG" id="apln:108744397"/>
<evidence type="ECO:0000313" key="6">
    <source>
        <dbReference type="RefSeq" id="XP_018335642.1"/>
    </source>
</evidence>
<evidence type="ECO:0000313" key="5">
    <source>
        <dbReference type="RefSeq" id="XP_018335641.1"/>
    </source>
</evidence>
<feature type="domain" description="F-box" evidence="2">
    <location>
        <begin position="137"/>
        <end position="183"/>
    </location>
</feature>
<keyword evidence="4 5" id="KW-0808">Transferase</keyword>
<dbReference type="Gene3D" id="3.80.10.10">
    <property type="entry name" value="Ribonuclease Inhibitor"/>
    <property type="match status" value="1"/>
</dbReference>
<evidence type="ECO:0000256" key="1">
    <source>
        <dbReference type="ARBA" id="ARBA00022786"/>
    </source>
</evidence>
<dbReference type="GeneID" id="108744397"/>
<dbReference type="GO" id="GO:0016301">
    <property type="term" value="F:kinase activity"/>
    <property type="evidence" value="ECO:0007669"/>
    <property type="project" value="UniProtKB-KW"/>
</dbReference>
<accession>A0A1W4XS72</accession>
<dbReference type="SMART" id="SM00367">
    <property type="entry name" value="LRR_CC"/>
    <property type="match status" value="3"/>
</dbReference>
<sequence length="466" mass="53212">MKIEQDDLLKIAHENLCRMEKSPPRKRARYDSETEYNSVEKWSLQRKDVNLDEIFDYGVAHLGAESDALTEGKQWDFTNSSSVDVSCSSVDMTEEDRLKEIALLESTLPKETLQKISNGDWHNLLIREPNRSITDDTNYFESLSDEVILHIFHWLPKRFLTDTSLVCKRWHRLSQDESLWSRMDVSNRNLPPGAIGHILSRQVLILRLAQSEIAFPPILSGVKAALSDFRARLLYLDLSMAHISTESLVMLFSRCYRLKKLSLEHVQVDDDVMLALSLNTDLEILNLAMVEGLQLDGLKYLLSSCQKLRELNIAWTYLDSPCITYICCNLCSSLDRLNFSGCRKLLNDENVMDLVVNCPRLRELDLSDCTGITGEAVKHIVRLEDLNFLALSRCYLIPYRALLQLKLMTSLQFLDVHGGYIDAKELEVVQNALGPHVTINKFKFSSVARPTVGPKRSSIWGMKVRG</sequence>